<feature type="transmembrane region" description="Helical" evidence="1">
    <location>
        <begin position="174"/>
        <end position="203"/>
    </location>
</feature>
<feature type="transmembrane region" description="Helical" evidence="1">
    <location>
        <begin position="352"/>
        <end position="379"/>
    </location>
</feature>
<accession>A0A892ZLT1</accession>
<protein>
    <submittedName>
        <fullName evidence="2">Glycosyltransferase family 39 protein</fullName>
    </submittedName>
</protein>
<feature type="transmembrane region" description="Helical" evidence="1">
    <location>
        <begin position="269"/>
        <end position="289"/>
    </location>
</feature>
<feature type="transmembrane region" description="Helical" evidence="1">
    <location>
        <begin position="130"/>
        <end position="154"/>
    </location>
</feature>
<dbReference type="KEGG" id="ptes:JQU52_13865"/>
<feature type="transmembrane region" description="Helical" evidence="1">
    <location>
        <begin position="428"/>
        <end position="450"/>
    </location>
</feature>
<dbReference type="RefSeq" id="WP_230340602.1">
    <property type="nucleotide sequence ID" value="NZ_CP069798.1"/>
</dbReference>
<feature type="transmembrane region" description="Helical" evidence="1">
    <location>
        <begin position="301"/>
        <end position="320"/>
    </location>
</feature>
<feature type="transmembrane region" description="Helical" evidence="1">
    <location>
        <begin position="399"/>
        <end position="416"/>
    </location>
</feature>
<gene>
    <name evidence="2" type="ORF">JQU52_13865</name>
</gene>
<evidence type="ECO:0000256" key="1">
    <source>
        <dbReference type="SAM" id="Phobius"/>
    </source>
</evidence>
<feature type="transmembrane region" description="Helical" evidence="1">
    <location>
        <begin position="326"/>
        <end position="345"/>
    </location>
</feature>
<sequence length="562" mass="63590">MLTYTPAVQHAQPPASERPWLLLLLAFVWLWPGVFAHDLWAPMEPQLLTVIEQWRNGGHWALPTLFDRPYWEAAPVYVWLGAASQAVFSPWLLDAYEAVRLVNVGLMAIGFCCIGGAARQFLGRRFGRTAVLVLIGCPGLLMPAHLMSTIPLLFTGAAMCFYGLSLAKARVIMASLMLGGGWVLLALSGSLLLSLSLMLLGACLPLSPHWRYRRYYLVLPTALLWAWPQMLLWPYALYQADTAAFFSWWQQQALMPFGGFGQIQFDFSLWYYLKNLLWFAFPAWPLAIWSASRLRLADSDWGILGMAWLALLGFLLAVSPLQFQDLLVILLPPLAVFGAAKLDALRRGAAAFLNWFGIMTFGLLALFLWLGFAAMNYGWPLKLAERAVYFSPYYQTDVDYFPILVACVFTPLWLWAITRQHVRGRQAVTNWAAGITLSWSLLLTLFLPWLDAAKSQRPVVQQMQKAFDADAVRRLQAGQECVSVEAGNHTARIAWQQYGWLTLDVDNPHCRYRLVRRSPQATTPAAGWQELWAGARPREKREWLALWQRLPAKPTEPAKTLQ</sequence>
<feature type="transmembrane region" description="Helical" evidence="1">
    <location>
        <begin position="98"/>
        <end position="118"/>
    </location>
</feature>
<evidence type="ECO:0000313" key="2">
    <source>
        <dbReference type="EMBL" id="QRQ83400.1"/>
    </source>
</evidence>
<feature type="transmembrane region" description="Helical" evidence="1">
    <location>
        <begin position="215"/>
        <end position="236"/>
    </location>
</feature>
<reference evidence="2" key="1">
    <citation type="submission" date="2021-02" db="EMBL/GenBank/DDBJ databases">
        <title>Neisseriaceae sp. 26B isolated from the cloaca of a Common Toad-headed Turtle (Mesoclemmys nasuta).</title>
        <authorList>
            <person name="Spergser J."/>
            <person name="Busse H.-J."/>
        </authorList>
    </citation>
    <scope>NUCLEOTIDE SEQUENCE</scope>
    <source>
        <strain evidence="2">26B</strain>
    </source>
</reference>
<keyword evidence="1" id="KW-1133">Transmembrane helix</keyword>
<proteinExistence type="predicted"/>
<keyword evidence="1" id="KW-0812">Transmembrane</keyword>
<dbReference type="AlphaFoldDB" id="A0A892ZLT1"/>
<name>A0A892ZLT1_9NEIS</name>
<dbReference type="Proteomes" id="UP000653156">
    <property type="component" value="Chromosome"/>
</dbReference>
<organism evidence="2 3">
    <name type="scientific">Paralysiella testudinis</name>
    <dbReference type="NCBI Taxonomy" id="2809020"/>
    <lineage>
        <taxon>Bacteria</taxon>
        <taxon>Pseudomonadati</taxon>
        <taxon>Pseudomonadota</taxon>
        <taxon>Betaproteobacteria</taxon>
        <taxon>Neisseriales</taxon>
        <taxon>Neisseriaceae</taxon>
        <taxon>Paralysiella</taxon>
    </lineage>
</organism>
<keyword evidence="3" id="KW-1185">Reference proteome</keyword>
<keyword evidence="1" id="KW-0472">Membrane</keyword>
<evidence type="ECO:0000313" key="3">
    <source>
        <dbReference type="Proteomes" id="UP000653156"/>
    </source>
</evidence>
<dbReference type="EMBL" id="CP069798">
    <property type="protein sequence ID" value="QRQ83400.1"/>
    <property type="molecule type" value="Genomic_DNA"/>
</dbReference>